<dbReference type="InterPro" id="IPR051449">
    <property type="entry name" value="ABC-2_transporter_component"/>
</dbReference>
<feature type="transmembrane region" description="Helical" evidence="6">
    <location>
        <begin position="315"/>
        <end position="333"/>
    </location>
</feature>
<name>A0A4Q1SGS1_9BACT</name>
<feature type="transmembrane region" description="Helical" evidence="6">
    <location>
        <begin position="367"/>
        <end position="388"/>
    </location>
</feature>
<evidence type="ECO:0000259" key="7">
    <source>
        <dbReference type="Pfam" id="PF12698"/>
    </source>
</evidence>
<keyword evidence="5 6" id="KW-0472">Membrane</keyword>
<keyword evidence="2" id="KW-1003">Cell membrane</keyword>
<accession>A0A4Q1SGS1</accession>
<keyword evidence="3 6" id="KW-0812">Transmembrane</keyword>
<evidence type="ECO:0000256" key="1">
    <source>
        <dbReference type="ARBA" id="ARBA00004651"/>
    </source>
</evidence>
<dbReference type="EMBL" id="SDMK01000001">
    <property type="protein sequence ID" value="RXS96547.1"/>
    <property type="molecule type" value="Genomic_DNA"/>
</dbReference>
<feature type="transmembrane region" description="Helical" evidence="6">
    <location>
        <begin position="279"/>
        <end position="303"/>
    </location>
</feature>
<dbReference type="InterPro" id="IPR013525">
    <property type="entry name" value="ABC2_TM"/>
</dbReference>
<evidence type="ECO:0000256" key="5">
    <source>
        <dbReference type="ARBA" id="ARBA00023136"/>
    </source>
</evidence>
<evidence type="ECO:0000256" key="2">
    <source>
        <dbReference type="ARBA" id="ARBA00022475"/>
    </source>
</evidence>
<sequence length="415" mass="45123">MRDILLIAKREYLEQVKGKAFKLTTILIPVVFAGLIGVMTFATRNSGVGKHLAIASSDFYLASRVAGQIANDRDAQATVEVVSPATPEQHADLIRKVDQKQIDGFLWIDTSSPNNVKAKYESRSSGDFATESRLHSALNHALVANRLIARGIDTKDVDALTRTVDIDTMQIKNGQEVESSAMGTFWAAYAMALLLTFSVVMYGMNVGRSVIQEKTSRIFEVMLSTVKATDLLAGKLIGIGAVGLTQIAIWGVAGALFAGTALAQSLMTSGGVSIEISPLQIVLFAVYFLLGYLLYSTFFAGIAATCDTEQELQQYAPLAAVPVWLSFGMITFIMSNPNSIWSVAISLFPPCAPIAMFLRLASQFPPAWQIAASLGLLALSVAVVVWFTSRIYRVGILMYGKRATLPEILRWLRYS</sequence>
<evidence type="ECO:0000313" key="8">
    <source>
        <dbReference type="EMBL" id="RXS96547.1"/>
    </source>
</evidence>
<evidence type="ECO:0000256" key="3">
    <source>
        <dbReference type="ARBA" id="ARBA00022692"/>
    </source>
</evidence>
<evidence type="ECO:0000256" key="4">
    <source>
        <dbReference type="ARBA" id="ARBA00022989"/>
    </source>
</evidence>
<dbReference type="RefSeq" id="WP_129206296.1">
    <property type="nucleotide sequence ID" value="NZ_BMGU01000001.1"/>
</dbReference>
<feature type="transmembrane region" description="Helical" evidence="6">
    <location>
        <begin position="20"/>
        <end position="42"/>
    </location>
</feature>
<dbReference type="AlphaFoldDB" id="A0A4Q1SGS1"/>
<dbReference type="GO" id="GO:0005886">
    <property type="term" value="C:plasma membrane"/>
    <property type="evidence" value="ECO:0007669"/>
    <property type="project" value="UniProtKB-SubCell"/>
</dbReference>
<dbReference type="GO" id="GO:0140359">
    <property type="term" value="F:ABC-type transporter activity"/>
    <property type="evidence" value="ECO:0007669"/>
    <property type="project" value="InterPro"/>
</dbReference>
<proteinExistence type="predicted"/>
<feature type="domain" description="ABC-2 type transporter transmembrane" evidence="7">
    <location>
        <begin position="21"/>
        <end position="388"/>
    </location>
</feature>
<dbReference type="Pfam" id="PF12698">
    <property type="entry name" value="ABC2_membrane_3"/>
    <property type="match status" value="1"/>
</dbReference>
<dbReference type="OrthoDB" id="9768837at2"/>
<organism evidence="8 9">
    <name type="scientific">Silvibacterium dinghuense</name>
    <dbReference type="NCBI Taxonomy" id="1560006"/>
    <lineage>
        <taxon>Bacteria</taxon>
        <taxon>Pseudomonadati</taxon>
        <taxon>Acidobacteriota</taxon>
        <taxon>Terriglobia</taxon>
        <taxon>Terriglobales</taxon>
        <taxon>Acidobacteriaceae</taxon>
        <taxon>Silvibacterium</taxon>
    </lineage>
</organism>
<feature type="transmembrane region" description="Helical" evidence="6">
    <location>
        <begin position="247"/>
        <end position="267"/>
    </location>
</feature>
<evidence type="ECO:0000313" key="9">
    <source>
        <dbReference type="Proteomes" id="UP000290253"/>
    </source>
</evidence>
<reference evidence="8 9" key="1">
    <citation type="journal article" date="2016" name="Int. J. Syst. Evol. Microbiol.">
        <title>Acidipila dinghuensis sp. nov., an acidobacterium isolated from forest soil.</title>
        <authorList>
            <person name="Jiang Y.W."/>
            <person name="Wang J."/>
            <person name="Chen M.H."/>
            <person name="Lv Y.Y."/>
            <person name="Qiu L.H."/>
        </authorList>
    </citation>
    <scope>NUCLEOTIDE SEQUENCE [LARGE SCALE GENOMIC DNA]</scope>
    <source>
        <strain evidence="8 9">DHOF10</strain>
    </source>
</reference>
<keyword evidence="9" id="KW-1185">Reference proteome</keyword>
<keyword evidence="4 6" id="KW-1133">Transmembrane helix</keyword>
<gene>
    <name evidence="8" type="ORF">ESZ00_00900</name>
</gene>
<dbReference type="PANTHER" id="PTHR30294">
    <property type="entry name" value="MEMBRANE COMPONENT OF ABC TRANSPORTER YHHJ-RELATED"/>
    <property type="match status" value="1"/>
</dbReference>
<comment type="subcellular location">
    <subcellularLocation>
        <location evidence="1">Cell membrane</location>
        <topology evidence="1">Multi-pass membrane protein</topology>
    </subcellularLocation>
</comment>
<feature type="transmembrane region" description="Helical" evidence="6">
    <location>
        <begin position="186"/>
        <end position="206"/>
    </location>
</feature>
<dbReference type="PANTHER" id="PTHR30294:SF29">
    <property type="entry name" value="MULTIDRUG ABC TRANSPORTER PERMEASE YBHS-RELATED"/>
    <property type="match status" value="1"/>
</dbReference>
<comment type="caution">
    <text evidence="8">The sequence shown here is derived from an EMBL/GenBank/DDBJ whole genome shotgun (WGS) entry which is preliminary data.</text>
</comment>
<protein>
    <submittedName>
        <fullName evidence="8">ABC transporter permease</fullName>
    </submittedName>
</protein>
<dbReference type="Proteomes" id="UP000290253">
    <property type="component" value="Unassembled WGS sequence"/>
</dbReference>
<evidence type="ECO:0000256" key="6">
    <source>
        <dbReference type="SAM" id="Phobius"/>
    </source>
</evidence>